<dbReference type="AlphaFoldDB" id="A0A9R1U8N1"/>
<evidence type="ECO:0000256" key="2">
    <source>
        <dbReference type="ARBA" id="ARBA00024195"/>
    </source>
</evidence>
<gene>
    <name evidence="6" type="primary">LOC105272557</name>
</gene>
<keyword evidence="3" id="KW-0732">Signal</keyword>
<accession>A0A9R1U8N1</accession>
<dbReference type="GO" id="GO:0004252">
    <property type="term" value="F:serine-type endopeptidase activity"/>
    <property type="evidence" value="ECO:0007669"/>
    <property type="project" value="InterPro"/>
</dbReference>
<sequence length="258" mass="29107">MVEMIGLPLLLSLFLQANGGRVGRMTGGTEAPEHKYPYLVSFRQSQDPNHTEEYFHFCSGSILNKYWILTSASCFANRNPKVTWAVVGTNDFFKGGDKYKIDNIVFHENYDKRYRDNIAVARVAGEIEFNDNVQPITLYTNEFTRYGAAGTIAGWSVKDNLLLSDKLHEIDLPIISNEECKKDRRGYITEKHVCTYFNSTAGLCFEDIGGPLIFEGAQLGIASYAIPCSLDWPDVYTRISGYLQWIIDHVGTVRTTST</sequence>
<dbReference type="Pfam" id="PF00089">
    <property type="entry name" value="Trypsin"/>
    <property type="match status" value="1"/>
</dbReference>
<keyword evidence="5" id="KW-1185">Reference proteome</keyword>
<dbReference type="InterPro" id="IPR001254">
    <property type="entry name" value="Trypsin_dom"/>
</dbReference>
<dbReference type="InterPro" id="IPR051487">
    <property type="entry name" value="Ser/Thr_Proteases_Immune/Dev"/>
</dbReference>
<feature type="signal peptide" evidence="3">
    <location>
        <begin position="1"/>
        <end position="19"/>
    </location>
</feature>
<dbReference type="InterPro" id="IPR043504">
    <property type="entry name" value="Peptidase_S1_PA_chymotrypsin"/>
</dbReference>
<reference evidence="6" key="1">
    <citation type="submission" date="2025-08" db="UniProtKB">
        <authorList>
            <consortium name="RefSeq"/>
        </authorList>
    </citation>
    <scope>IDENTIFICATION</scope>
</reference>
<dbReference type="Proteomes" id="UP000694866">
    <property type="component" value="Unplaced"/>
</dbReference>
<dbReference type="OrthoDB" id="10059102at2759"/>
<keyword evidence="1" id="KW-1015">Disulfide bond</keyword>
<dbReference type="PANTHER" id="PTHR24256">
    <property type="entry name" value="TRYPTASE-RELATED"/>
    <property type="match status" value="1"/>
</dbReference>
<evidence type="ECO:0000313" key="6">
    <source>
        <dbReference type="RefSeq" id="XP_011313031.1"/>
    </source>
</evidence>
<feature type="domain" description="Peptidase S1" evidence="4">
    <location>
        <begin position="25"/>
        <end position="251"/>
    </location>
</feature>
<evidence type="ECO:0000259" key="4">
    <source>
        <dbReference type="PROSITE" id="PS50240"/>
    </source>
</evidence>
<comment type="similarity">
    <text evidence="2">Belongs to the peptidase S1 family. CLIP subfamily.</text>
</comment>
<organism evidence="5 6">
    <name type="scientific">Fopius arisanus</name>
    <dbReference type="NCBI Taxonomy" id="64838"/>
    <lineage>
        <taxon>Eukaryota</taxon>
        <taxon>Metazoa</taxon>
        <taxon>Ecdysozoa</taxon>
        <taxon>Arthropoda</taxon>
        <taxon>Hexapoda</taxon>
        <taxon>Insecta</taxon>
        <taxon>Pterygota</taxon>
        <taxon>Neoptera</taxon>
        <taxon>Endopterygota</taxon>
        <taxon>Hymenoptera</taxon>
        <taxon>Apocrita</taxon>
        <taxon>Ichneumonoidea</taxon>
        <taxon>Braconidae</taxon>
        <taxon>Opiinae</taxon>
        <taxon>Fopius</taxon>
    </lineage>
</organism>
<dbReference type="InterPro" id="IPR009003">
    <property type="entry name" value="Peptidase_S1_PA"/>
</dbReference>
<dbReference type="Gene3D" id="2.40.10.10">
    <property type="entry name" value="Trypsin-like serine proteases"/>
    <property type="match status" value="2"/>
</dbReference>
<dbReference type="GO" id="GO:0006508">
    <property type="term" value="P:proteolysis"/>
    <property type="evidence" value="ECO:0007669"/>
    <property type="project" value="InterPro"/>
</dbReference>
<dbReference type="PROSITE" id="PS50240">
    <property type="entry name" value="TRYPSIN_DOM"/>
    <property type="match status" value="1"/>
</dbReference>
<feature type="chain" id="PRO_5040132555" evidence="3">
    <location>
        <begin position="20"/>
        <end position="258"/>
    </location>
</feature>
<dbReference type="GeneID" id="105272557"/>
<dbReference type="SUPFAM" id="SSF50494">
    <property type="entry name" value="Trypsin-like serine proteases"/>
    <property type="match status" value="1"/>
</dbReference>
<protein>
    <submittedName>
        <fullName evidence="6">Chymotrypsin-1</fullName>
    </submittedName>
</protein>
<proteinExistence type="inferred from homology"/>
<dbReference type="KEGG" id="fas:105272557"/>
<dbReference type="FunFam" id="2.40.10.10:FF:000068">
    <property type="entry name" value="transmembrane protease serine 2"/>
    <property type="match status" value="1"/>
</dbReference>
<dbReference type="SMART" id="SM00020">
    <property type="entry name" value="Tryp_SPc"/>
    <property type="match status" value="1"/>
</dbReference>
<evidence type="ECO:0000256" key="1">
    <source>
        <dbReference type="ARBA" id="ARBA00023157"/>
    </source>
</evidence>
<dbReference type="CDD" id="cd00190">
    <property type="entry name" value="Tryp_SPc"/>
    <property type="match status" value="1"/>
</dbReference>
<evidence type="ECO:0000313" key="5">
    <source>
        <dbReference type="Proteomes" id="UP000694866"/>
    </source>
</evidence>
<name>A0A9R1U8N1_9HYME</name>
<dbReference type="RefSeq" id="XP_011313031.1">
    <property type="nucleotide sequence ID" value="XM_011314729.1"/>
</dbReference>
<evidence type="ECO:0000256" key="3">
    <source>
        <dbReference type="SAM" id="SignalP"/>
    </source>
</evidence>